<keyword evidence="5" id="KW-1185">Reference proteome</keyword>
<keyword evidence="1" id="KW-0479">Metal-binding</keyword>
<dbReference type="PANTHER" id="PTHR33170:SF2">
    <property type="entry name" value="OS12G0531500 PROTEIN"/>
    <property type="match status" value="1"/>
</dbReference>
<protein>
    <recommendedName>
        <fullName evidence="3">CCHC-type domain-containing protein</fullName>
    </recommendedName>
</protein>
<dbReference type="Proteomes" id="UP001231189">
    <property type="component" value="Unassembled WGS sequence"/>
</dbReference>
<comment type="caution">
    <text evidence="4">The sequence shown here is derived from an EMBL/GenBank/DDBJ whole genome shotgun (WGS) entry which is preliminary data.</text>
</comment>
<dbReference type="Gene3D" id="4.10.60.10">
    <property type="entry name" value="Zinc finger, CCHC-type"/>
    <property type="match status" value="1"/>
</dbReference>
<feature type="domain" description="CCHC-type" evidence="3">
    <location>
        <begin position="563"/>
        <end position="576"/>
    </location>
</feature>
<keyword evidence="1" id="KW-0863">Zinc-finger</keyword>
<feature type="compositionally biased region" description="Basic and acidic residues" evidence="2">
    <location>
        <begin position="310"/>
        <end position="322"/>
    </location>
</feature>
<dbReference type="SMART" id="SM00343">
    <property type="entry name" value="ZnF_C2HC"/>
    <property type="match status" value="2"/>
</dbReference>
<name>A0AAD8S3G8_LOLMU</name>
<dbReference type="InterPro" id="IPR036875">
    <property type="entry name" value="Znf_CCHC_sf"/>
</dbReference>
<evidence type="ECO:0000313" key="4">
    <source>
        <dbReference type="EMBL" id="KAK1644864.1"/>
    </source>
</evidence>
<evidence type="ECO:0000313" key="5">
    <source>
        <dbReference type="Proteomes" id="UP001231189"/>
    </source>
</evidence>
<feature type="compositionally biased region" description="Gly residues" evidence="2">
    <location>
        <begin position="336"/>
        <end position="353"/>
    </location>
</feature>
<reference evidence="4" key="1">
    <citation type="submission" date="2023-07" db="EMBL/GenBank/DDBJ databases">
        <title>A chromosome-level genome assembly of Lolium multiflorum.</title>
        <authorList>
            <person name="Chen Y."/>
            <person name="Copetti D."/>
            <person name="Kolliker R."/>
            <person name="Studer B."/>
        </authorList>
    </citation>
    <scope>NUCLEOTIDE SEQUENCE</scope>
    <source>
        <strain evidence="4">02402/16</strain>
        <tissue evidence="4">Leaf</tissue>
    </source>
</reference>
<organism evidence="4 5">
    <name type="scientific">Lolium multiflorum</name>
    <name type="common">Italian ryegrass</name>
    <name type="synonym">Lolium perenne subsp. multiflorum</name>
    <dbReference type="NCBI Taxonomy" id="4521"/>
    <lineage>
        <taxon>Eukaryota</taxon>
        <taxon>Viridiplantae</taxon>
        <taxon>Streptophyta</taxon>
        <taxon>Embryophyta</taxon>
        <taxon>Tracheophyta</taxon>
        <taxon>Spermatophyta</taxon>
        <taxon>Magnoliopsida</taxon>
        <taxon>Liliopsida</taxon>
        <taxon>Poales</taxon>
        <taxon>Poaceae</taxon>
        <taxon>BOP clade</taxon>
        <taxon>Pooideae</taxon>
        <taxon>Poodae</taxon>
        <taxon>Poeae</taxon>
        <taxon>Poeae Chloroplast Group 2 (Poeae type)</taxon>
        <taxon>Loliodinae</taxon>
        <taxon>Loliinae</taxon>
        <taxon>Lolium</taxon>
    </lineage>
</organism>
<dbReference type="GO" id="GO:0003676">
    <property type="term" value="F:nucleic acid binding"/>
    <property type="evidence" value="ECO:0007669"/>
    <property type="project" value="InterPro"/>
</dbReference>
<dbReference type="PROSITE" id="PS50158">
    <property type="entry name" value="ZF_CCHC"/>
    <property type="match status" value="1"/>
</dbReference>
<dbReference type="SUPFAM" id="SSF57756">
    <property type="entry name" value="Retrovirus zinc finger-like domains"/>
    <property type="match status" value="1"/>
</dbReference>
<feature type="compositionally biased region" description="Basic and acidic residues" evidence="2">
    <location>
        <begin position="511"/>
        <end position="525"/>
    </location>
</feature>
<feature type="compositionally biased region" description="Low complexity" evidence="2">
    <location>
        <begin position="168"/>
        <end position="180"/>
    </location>
</feature>
<keyword evidence="1" id="KW-0862">Zinc</keyword>
<dbReference type="InterPro" id="IPR001878">
    <property type="entry name" value="Znf_CCHC"/>
</dbReference>
<sequence length="920" mass="96367">MTVRTGIGVLNGDGGATAACLSPTVARAGAFCSVPSPGEGMGRSFGRFWALAVSDDEVEGEDPVELVAEAGSGDSSSAEGRRWLVTSVTLEDFIHRAEELGGSLRHRRRRAFAPGGKGSRFSVGVAPRFARLGDAGGRRGGRGSSSAAPSAVRGLVTGDQRRSTRWDAAAASAPPEAVAAGERSVSQPRASCHSGGLDLGRPASAAVLGPEEFPQLPGMSLGSGPCMGSGPFLLSFPTGLEGASIGVKRWLWMPKGVSDPRLGFLARGEEVRRRFSRQSKYIIRPPNPPALLRSFAEVTAMGGDGRNKHRLDGDGGDGRRQEGGGGGGAGYWQEGGSSGGGGGHMQEQGGGRFGANNNNWQGPGYGGSDGGRRQEGGGGGSFHQEGGGFGGGGGGGFFRQESGRGGGPFRQEGGNAYGGGGSYRQEGDSHGHGGGGSYRQEGGSSFRQAAGGGGSYRQEPVGQFRSDGEAGHFQGGSGQSGFRSEGHGSGGGGGYQQQEGWVQPPALLAQQRREAQRRPAGENRARIPNAGRQGPAAGKGGAGKHKGKAGAAGPVGATADAECFKCGRPGHFQTSCTFEPICVICGGEGHASANCMSRGKFLRLQTMGHAIAGDGFFAIEVDPIKGKSTGESFTTVIKFKSTPLSPLQISDELKDLVDEQWDWQVCRLSETEFSVCFPSQATLRMGTRHGKLFLPLNKVEVEIREAFLSPKPALCLPSVWVQLSGVPDDLLEVDRLMAAMVLIGRPLEVDELSLRKCQTEPIRMCFQCRYQERIKGIVQLVVNGEGYDITVKAELEIQLSGKSSEFLQMALFYQNIDGARRAKEVEARGPHTTWRRAGGPARPCGLAPSAGLRPPFGLLIGFDPNARGEVDIARNPPESRHIAKLRRGSQKSPFWLSAEIFTAITANASPSTSNVSPIHV</sequence>
<feature type="compositionally biased region" description="Low complexity" evidence="2">
    <location>
        <begin position="144"/>
        <end position="154"/>
    </location>
</feature>
<feature type="region of interest" description="Disordered" evidence="2">
    <location>
        <begin position="132"/>
        <end position="195"/>
    </location>
</feature>
<feature type="compositionally biased region" description="Gly residues" evidence="2">
    <location>
        <begin position="376"/>
        <end position="408"/>
    </location>
</feature>
<feature type="compositionally biased region" description="Low complexity" evidence="2">
    <location>
        <begin position="496"/>
        <end position="510"/>
    </location>
</feature>
<gene>
    <name evidence="4" type="ORF">QYE76_062669</name>
</gene>
<dbReference type="AlphaFoldDB" id="A0AAD8S3G8"/>
<evidence type="ECO:0000256" key="2">
    <source>
        <dbReference type="SAM" id="MobiDB-lite"/>
    </source>
</evidence>
<feature type="region of interest" description="Disordered" evidence="2">
    <location>
        <begin position="302"/>
        <end position="554"/>
    </location>
</feature>
<evidence type="ECO:0000259" key="3">
    <source>
        <dbReference type="PROSITE" id="PS50158"/>
    </source>
</evidence>
<dbReference type="EMBL" id="JAUUTY010000004">
    <property type="protein sequence ID" value="KAK1644864.1"/>
    <property type="molecule type" value="Genomic_DNA"/>
</dbReference>
<accession>A0AAD8S3G8</accession>
<evidence type="ECO:0000256" key="1">
    <source>
        <dbReference type="PROSITE-ProRule" id="PRU00047"/>
    </source>
</evidence>
<dbReference type="GO" id="GO:0008270">
    <property type="term" value="F:zinc ion binding"/>
    <property type="evidence" value="ECO:0007669"/>
    <property type="project" value="UniProtKB-KW"/>
</dbReference>
<dbReference type="PANTHER" id="PTHR33170">
    <property type="entry name" value="DUF4283 DOMAIN-CONTAINING PROTEIN-RELATED"/>
    <property type="match status" value="1"/>
</dbReference>
<proteinExistence type="predicted"/>